<dbReference type="EMBL" id="KV440981">
    <property type="protein sequence ID" value="OAD73529.1"/>
    <property type="molecule type" value="Genomic_DNA"/>
</dbReference>
<feature type="transmembrane region" description="Helical" evidence="6">
    <location>
        <begin position="647"/>
        <end position="664"/>
    </location>
</feature>
<dbReference type="AlphaFoldDB" id="A0A167MQC6"/>
<evidence type="ECO:0000256" key="5">
    <source>
        <dbReference type="SAM" id="MobiDB-lite"/>
    </source>
</evidence>
<evidence type="ECO:0000256" key="6">
    <source>
        <dbReference type="SAM" id="Phobius"/>
    </source>
</evidence>
<dbReference type="RefSeq" id="XP_018291569.1">
    <property type="nucleotide sequence ID" value="XM_018441179.1"/>
</dbReference>
<gene>
    <name evidence="9" type="ORF">PHYBLDRAFT_63776</name>
</gene>
<dbReference type="InterPro" id="IPR052430">
    <property type="entry name" value="IVT-Associated"/>
</dbReference>
<evidence type="ECO:0000313" key="9">
    <source>
        <dbReference type="EMBL" id="OAD73529.1"/>
    </source>
</evidence>
<sequence>MITKQFFLDPEAEMVSSEIVDAAAAKMRVGMTKVKTAYREAKYEISYSYIRPQELVGIRRSMDSLTKHLNILGSCLKSERQLFETALENLDQGVTESESEDEYWTIHSMPTQQGKGDSSKRRSRCDLEATLRKAATFAANDYAQSGRYHSPKSSRQNSRANSRRTSIDEDYTEQNQRSVNSMRSFMSSAKIASPKGQLPRKTKKKDKSNRHVLVSYLESLRDPLMLLSVECAEVLDCISDSIAIELDMEDDSDKSIRETWYSYLRHVFKIRSQEQIIANTKASQRRHASEPCNCAQSLHEAIGEFDKAERQRMDMLYGYYKKQLDGPDMPLGVREELSLVFFFIFTLREAANKLEYMALEMDVLRKNSQERMRNGKKRKHLYMPQLNQKWWHKWASWSNHQSTRDKGGEAFGNLTYHMPKSQKKVDAEDEYRLTKIQTHTSFKRTVLRRESVLIKIGSHNSSNKSAITESPTTLRKRFFRNPHPSISTDRESERTDIDEPESKGLEHDVEANEKENADEKPPFGLRVRYRVWRTVQYMERYEFKFGLKMALAVSLLCVPAFVPASTGWYLALRGQWAAMTVIAIMNPTSGGTLQAGAWRVVGTVTGAMVGWAALEAGGTSPYLLAFFAVILAIPFFYIHLASGYNKVGVVVLISYTVVALSRYSNPNPNETIAETVWKRITTMVVGILVALCLNWMVWPFIARHATRKSIAAVISELGDYYSYLMGTFFYHDPMFPPTEDDIKFGQKMERNIQSSIDSCSTLLELTDHEPRFKGPFPKEFYQEMIISTRNLLDRMMSIRVALEKMPQSVKRDLCSKEYYTYRRDLMSSMILHFYTLSSSLRSKIPLPVYMPFTRSSRAKLNRKEQEGHTGERWVKLSNLTWFATACATEESIEELEYLSNLIKFIVGENKYADRARRIDSLMGEDSLAT</sequence>
<evidence type="ECO:0000256" key="1">
    <source>
        <dbReference type="ARBA" id="ARBA00004141"/>
    </source>
</evidence>
<keyword evidence="4 6" id="KW-0472">Membrane</keyword>
<feature type="region of interest" description="Disordered" evidence="5">
    <location>
        <begin position="101"/>
        <end position="124"/>
    </location>
</feature>
<evidence type="ECO:0000259" key="8">
    <source>
        <dbReference type="Pfam" id="PF13515"/>
    </source>
</evidence>
<dbReference type="InterPro" id="IPR018820">
    <property type="entry name" value="BRE4-related_DUF2421"/>
</dbReference>
<feature type="compositionally biased region" description="Basic residues" evidence="5">
    <location>
        <begin position="198"/>
        <end position="208"/>
    </location>
</feature>
<evidence type="ECO:0000256" key="4">
    <source>
        <dbReference type="ARBA" id="ARBA00023136"/>
    </source>
</evidence>
<feature type="compositionally biased region" description="Polar residues" evidence="5">
    <location>
        <begin position="461"/>
        <end position="473"/>
    </location>
</feature>
<dbReference type="InParanoid" id="A0A167MQC6"/>
<feature type="transmembrane region" description="Helical" evidence="6">
    <location>
        <begin position="545"/>
        <end position="562"/>
    </location>
</feature>
<proteinExistence type="predicted"/>
<dbReference type="Pfam" id="PF10334">
    <property type="entry name" value="BRE4"/>
    <property type="match status" value="1"/>
</dbReference>
<accession>A0A167MQC6</accession>
<dbReference type="GeneID" id="29002085"/>
<dbReference type="VEuPathDB" id="FungiDB:PHYBLDRAFT_63776"/>
<evidence type="ECO:0000256" key="3">
    <source>
        <dbReference type="ARBA" id="ARBA00022989"/>
    </source>
</evidence>
<protein>
    <submittedName>
        <fullName evidence="9">Uncharacterized protein</fullName>
    </submittedName>
</protein>
<feature type="domain" description="DUF2421" evidence="7">
    <location>
        <begin position="702"/>
        <end position="858"/>
    </location>
</feature>
<keyword evidence="2 6" id="KW-0812">Transmembrane</keyword>
<dbReference type="PANTHER" id="PTHR47804:SF3">
    <property type="entry name" value="PROTEIN BRE4"/>
    <property type="match status" value="1"/>
</dbReference>
<feature type="region of interest" description="Disordered" evidence="5">
    <location>
        <begin position="461"/>
        <end position="518"/>
    </location>
</feature>
<dbReference type="Proteomes" id="UP000077315">
    <property type="component" value="Unassembled WGS sequence"/>
</dbReference>
<dbReference type="Pfam" id="PF13515">
    <property type="entry name" value="FUSC_2"/>
    <property type="match status" value="1"/>
</dbReference>
<dbReference type="PANTHER" id="PTHR47804">
    <property type="entry name" value="60S RIBOSOMAL PROTEIN L19"/>
    <property type="match status" value="1"/>
</dbReference>
<feature type="transmembrane region" description="Helical" evidence="6">
    <location>
        <begin position="676"/>
        <end position="698"/>
    </location>
</feature>
<evidence type="ECO:0000313" key="10">
    <source>
        <dbReference type="Proteomes" id="UP000077315"/>
    </source>
</evidence>
<feature type="transmembrane region" description="Helical" evidence="6">
    <location>
        <begin position="620"/>
        <end position="640"/>
    </location>
</feature>
<comment type="subcellular location">
    <subcellularLocation>
        <location evidence="1">Membrane</location>
        <topology evidence="1">Multi-pass membrane protein</topology>
    </subcellularLocation>
</comment>
<feature type="transmembrane region" description="Helical" evidence="6">
    <location>
        <begin position="597"/>
        <end position="614"/>
    </location>
</feature>
<dbReference type="InterPro" id="IPR049453">
    <property type="entry name" value="Memb_transporter_dom"/>
</dbReference>
<dbReference type="OrthoDB" id="1924968at2759"/>
<evidence type="ECO:0000256" key="2">
    <source>
        <dbReference type="ARBA" id="ARBA00022692"/>
    </source>
</evidence>
<feature type="compositionally biased region" description="Basic and acidic residues" evidence="5">
    <location>
        <begin position="488"/>
        <end position="518"/>
    </location>
</feature>
<keyword evidence="3 6" id="KW-1133">Transmembrane helix</keyword>
<feature type="compositionally biased region" description="Polar residues" evidence="5">
    <location>
        <begin position="173"/>
        <end position="187"/>
    </location>
</feature>
<reference evidence="10" key="1">
    <citation type="submission" date="2015-06" db="EMBL/GenBank/DDBJ databases">
        <title>Expansion of signal transduction pathways in fungi by whole-genome duplication.</title>
        <authorList>
            <consortium name="DOE Joint Genome Institute"/>
            <person name="Corrochano L.M."/>
            <person name="Kuo A."/>
            <person name="Marcet-Houben M."/>
            <person name="Polaino S."/>
            <person name="Salamov A."/>
            <person name="Villalobos J.M."/>
            <person name="Alvarez M.I."/>
            <person name="Avalos J."/>
            <person name="Benito E.P."/>
            <person name="Benoit I."/>
            <person name="Burger G."/>
            <person name="Camino L.P."/>
            <person name="Canovas D."/>
            <person name="Cerda-Olmedo E."/>
            <person name="Cheng J.-F."/>
            <person name="Dominguez A."/>
            <person name="Elias M."/>
            <person name="Eslava A.P."/>
            <person name="Glaser F."/>
            <person name="Grimwood J."/>
            <person name="Gutierrez G."/>
            <person name="Heitman J."/>
            <person name="Henrissat B."/>
            <person name="Iturriaga E.A."/>
            <person name="Lang B.F."/>
            <person name="Lavin J.L."/>
            <person name="Lee S."/>
            <person name="Li W."/>
            <person name="Lindquist E."/>
            <person name="Lopez-Garcia S."/>
            <person name="Luque E.M."/>
            <person name="Marcos A.T."/>
            <person name="Martin J."/>
            <person name="McCluskey K."/>
            <person name="Medina H.R."/>
            <person name="Miralles-Duran A."/>
            <person name="Miyazaki A."/>
            <person name="Munoz-Torres E."/>
            <person name="Oguiza J.A."/>
            <person name="Ohm R."/>
            <person name="Olmedo M."/>
            <person name="Orejas M."/>
            <person name="Ortiz-Castellanos L."/>
            <person name="Pisabarro A.G."/>
            <person name="Rodriguez-Romero J."/>
            <person name="Ruiz-Herrera J."/>
            <person name="Ruiz-Vazquez R."/>
            <person name="Sanz C."/>
            <person name="Schackwitz W."/>
            <person name="Schmutz J."/>
            <person name="Shahriari M."/>
            <person name="Shelest E."/>
            <person name="Silva-Franco F."/>
            <person name="Soanes D."/>
            <person name="Syed K."/>
            <person name="Tagua V.G."/>
            <person name="Talbot N.J."/>
            <person name="Thon M."/>
            <person name="De vries R.P."/>
            <person name="Wiebenga A."/>
            <person name="Yadav J.S."/>
            <person name="Braun E.L."/>
            <person name="Baker S."/>
            <person name="Garre V."/>
            <person name="Horwitz B."/>
            <person name="Torres-Martinez S."/>
            <person name="Idnurm A."/>
            <person name="Herrera-Estrella A."/>
            <person name="Gabaldon T."/>
            <person name="Grigoriev I.V."/>
        </authorList>
    </citation>
    <scope>NUCLEOTIDE SEQUENCE [LARGE SCALE GENOMIC DNA]</scope>
    <source>
        <strain evidence="10">NRRL 1555(-)</strain>
    </source>
</reference>
<dbReference type="STRING" id="763407.A0A167MQC6"/>
<feature type="domain" description="Integral membrane bound transporter" evidence="8">
    <location>
        <begin position="573"/>
        <end position="692"/>
    </location>
</feature>
<name>A0A167MQC6_PHYB8</name>
<feature type="compositionally biased region" description="Low complexity" evidence="5">
    <location>
        <begin position="153"/>
        <end position="164"/>
    </location>
</feature>
<organism evidence="9 10">
    <name type="scientific">Phycomyces blakesleeanus (strain ATCC 8743b / DSM 1359 / FGSC 10004 / NBRC 33097 / NRRL 1555)</name>
    <dbReference type="NCBI Taxonomy" id="763407"/>
    <lineage>
        <taxon>Eukaryota</taxon>
        <taxon>Fungi</taxon>
        <taxon>Fungi incertae sedis</taxon>
        <taxon>Mucoromycota</taxon>
        <taxon>Mucoromycotina</taxon>
        <taxon>Mucoromycetes</taxon>
        <taxon>Mucorales</taxon>
        <taxon>Phycomycetaceae</taxon>
        <taxon>Phycomyces</taxon>
    </lineage>
</organism>
<keyword evidence="10" id="KW-1185">Reference proteome</keyword>
<feature type="region of interest" description="Disordered" evidence="5">
    <location>
        <begin position="142"/>
        <end position="208"/>
    </location>
</feature>
<evidence type="ECO:0000259" key="7">
    <source>
        <dbReference type="Pfam" id="PF10334"/>
    </source>
</evidence>
<dbReference type="GO" id="GO:0016020">
    <property type="term" value="C:membrane"/>
    <property type="evidence" value="ECO:0007669"/>
    <property type="project" value="UniProtKB-SubCell"/>
</dbReference>